<accession>A0ABQ1TQY1</accession>
<dbReference type="EMBL" id="BMIT01000009">
    <property type="protein sequence ID" value="GGF00321.1"/>
    <property type="molecule type" value="Genomic_DNA"/>
</dbReference>
<comment type="caution">
    <text evidence="1">The sequence shown here is derived from an EMBL/GenBank/DDBJ whole genome shotgun (WGS) entry which is preliminary data.</text>
</comment>
<evidence type="ECO:0000313" key="1">
    <source>
        <dbReference type="EMBL" id="GGF00321.1"/>
    </source>
</evidence>
<evidence type="ECO:0000313" key="2">
    <source>
        <dbReference type="Proteomes" id="UP000638462"/>
    </source>
</evidence>
<reference evidence="2" key="1">
    <citation type="journal article" date="2019" name="Int. J. Syst. Evol. Microbiol.">
        <title>The Global Catalogue of Microorganisms (GCM) 10K type strain sequencing project: providing services to taxonomists for standard genome sequencing and annotation.</title>
        <authorList>
            <consortium name="The Broad Institute Genomics Platform"/>
            <consortium name="The Broad Institute Genome Sequencing Center for Infectious Disease"/>
            <person name="Wu L."/>
            <person name="Ma J."/>
        </authorList>
    </citation>
    <scope>NUCLEOTIDE SEQUENCE [LARGE SCALE GENOMIC DNA]</scope>
    <source>
        <strain evidence="2">CGMCC 1.15394</strain>
    </source>
</reference>
<organism evidence="1 2">
    <name type="scientific">Pseudoalteromonas gelatinilytica</name>
    <dbReference type="NCBI Taxonomy" id="1703256"/>
    <lineage>
        <taxon>Bacteria</taxon>
        <taxon>Pseudomonadati</taxon>
        <taxon>Pseudomonadota</taxon>
        <taxon>Gammaproteobacteria</taxon>
        <taxon>Alteromonadales</taxon>
        <taxon>Pseudoalteromonadaceae</taxon>
        <taxon>Pseudoalteromonas</taxon>
    </lineage>
</organism>
<dbReference type="InterPro" id="IPR007833">
    <property type="entry name" value="Capsule_polysaccharide_synth"/>
</dbReference>
<sequence>MFKRLSVHLEHKPVIITTEPMVKLSCLFSGHLCELVRNNATDKGGEDKIDCLESSIDYLNGKVDFDDLNKIASSVIISFNKILNENKIDTVLIWNGQQVLGRIATFLATKYKLKTLYLEISNLPNKLFADHKGVNALSSLMESPELEAFNDESIHSEWVKDYIQSKRKPLPQAQKSNKEKLIKAINVLLKKAFSGFKVKLSNYNKTLDFSELSVLFTNLENINDSFVFFPLQVTSDTQIKLHSDYDNVDALMYAIDYSFKCQKKLVVKVHPAETSQDFIDLLVNLCDEYDFIISNDNTVDLITHSETVITINSTVGLEAKIFGKEVIVLGRAFYAKFNDSDLKSYIHNFLVDGIDYFSNKPISKDKVQELIRKAK</sequence>
<keyword evidence="2" id="KW-1185">Reference proteome</keyword>
<name>A0ABQ1TQY1_9GAMM</name>
<dbReference type="Proteomes" id="UP000638462">
    <property type="component" value="Unassembled WGS sequence"/>
</dbReference>
<evidence type="ECO:0008006" key="3">
    <source>
        <dbReference type="Google" id="ProtNLM"/>
    </source>
</evidence>
<dbReference type="Pfam" id="PF05159">
    <property type="entry name" value="Capsule_synth"/>
    <property type="match status" value="1"/>
</dbReference>
<protein>
    <recommendedName>
        <fullName evidence="3">Capsular biosynthesis protein</fullName>
    </recommendedName>
</protein>
<proteinExistence type="predicted"/>
<gene>
    <name evidence="1" type="ORF">GCM10008027_26470</name>
</gene>